<dbReference type="EMBL" id="CP042875">
    <property type="protein sequence ID" value="QEF20311.1"/>
    <property type="molecule type" value="Genomic_DNA"/>
</dbReference>
<accession>A0A5B9I2I6</accession>
<organism evidence="1">
    <name type="scientific">Bacillus cereus</name>
    <dbReference type="NCBI Taxonomy" id="1396"/>
    <lineage>
        <taxon>Bacteria</taxon>
        <taxon>Bacillati</taxon>
        <taxon>Bacillota</taxon>
        <taxon>Bacilli</taxon>
        <taxon>Bacillales</taxon>
        <taxon>Bacillaceae</taxon>
        <taxon>Bacillus</taxon>
        <taxon>Bacillus cereus group</taxon>
    </lineage>
</organism>
<proteinExistence type="predicted"/>
<keyword evidence="1" id="KW-0614">Plasmid</keyword>
<name>A0A5B9I2I6_BACCE</name>
<evidence type="ECO:0000313" key="1">
    <source>
        <dbReference type="EMBL" id="QEF20311.1"/>
    </source>
</evidence>
<sequence length="61" mass="7411">MSNRRVSLRNFLFKNLNYLSTKNKRLYSGEVIMKKNLFSMENRFFFWGKDNLGIRKKSFPV</sequence>
<gene>
    <name evidence="1" type="ORF">FRY47_28905</name>
</gene>
<protein>
    <submittedName>
        <fullName evidence="1">Uncharacterized protein</fullName>
    </submittedName>
</protein>
<dbReference type="AlphaFoldDB" id="A0A5B9I2I6"/>
<reference evidence="1" key="1">
    <citation type="submission" date="2019-08" db="EMBL/GenBank/DDBJ databases">
        <title>Antibiosis Participates in the Biocontrol of Bucillus cereus 0-9 Against Rice Sheath Blight.</title>
        <authorList>
            <person name="Wang G."/>
            <person name="Liu F."/>
        </authorList>
    </citation>
    <scope>NUCLEOTIDE SEQUENCE</scope>
    <source>
        <strain evidence="1">09</strain>
        <plasmid evidence="1">unnamed1</plasmid>
    </source>
</reference>
<geneLocation type="plasmid" evidence="1">
    <name>unnamed1</name>
</geneLocation>